<evidence type="ECO:0000313" key="1">
    <source>
        <dbReference type="EMBL" id="GFY32712.1"/>
    </source>
</evidence>
<keyword evidence="2" id="KW-1185">Reference proteome</keyword>
<organism evidence="1 2">
    <name type="scientific">Trichonephila clavipes</name>
    <name type="common">Golden silk orbweaver</name>
    <name type="synonym">Nephila clavipes</name>
    <dbReference type="NCBI Taxonomy" id="2585209"/>
    <lineage>
        <taxon>Eukaryota</taxon>
        <taxon>Metazoa</taxon>
        <taxon>Ecdysozoa</taxon>
        <taxon>Arthropoda</taxon>
        <taxon>Chelicerata</taxon>
        <taxon>Arachnida</taxon>
        <taxon>Araneae</taxon>
        <taxon>Araneomorphae</taxon>
        <taxon>Entelegynae</taxon>
        <taxon>Araneoidea</taxon>
        <taxon>Nephilidae</taxon>
        <taxon>Trichonephila</taxon>
    </lineage>
</organism>
<proteinExistence type="predicted"/>
<gene>
    <name evidence="1" type="ORF">TNCV_4638181</name>
</gene>
<accession>A0A8X6WDS7</accession>
<sequence length="93" mass="10668">MDSLLLLLDGLICQTGYEASGNKVARRSDRSEMEIKLLWNNWEKAINNFFIILAFSLDESTVYERCTSKLEKLQVIGDEPRNSESHSNDEDVI</sequence>
<evidence type="ECO:0000313" key="2">
    <source>
        <dbReference type="Proteomes" id="UP000887159"/>
    </source>
</evidence>
<dbReference type="AlphaFoldDB" id="A0A8X6WDS7"/>
<comment type="caution">
    <text evidence="1">The sequence shown here is derived from an EMBL/GenBank/DDBJ whole genome shotgun (WGS) entry which is preliminary data.</text>
</comment>
<reference evidence="1" key="1">
    <citation type="submission" date="2020-08" db="EMBL/GenBank/DDBJ databases">
        <title>Multicomponent nature underlies the extraordinary mechanical properties of spider dragline silk.</title>
        <authorList>
            <person name="Kono N."/>
            <person name="Nakamura H."/>
            <person name="Mori M."/>
            <person name="Yoshida Y."/>
            <person name="Ohtoshi R."/>
            <person name="Malay A.D."/>
            <person name="Moran D.A.P."/>
            <person name="Tomita M."/>
            <person name="Numata K."/>
            <person name="Arakawa K."/>
        </authorList>
    </citation>
    <scope>NUCLEOTIDE SEQUENCE</scope>
</reference>
<protein>
    <submittedName>
        <fullName evidence="1">Uncharacterized protein</fullName>
    </submittedName>
</protein>
<name>A0A8X6WDS7_TRICX</name>
<dbReference type="Proteomes" id="UP000887159">
    <property type="component" value="Unassembled WGS sequence"/>
</dbReference>
<dbReference type="EMBL" id="BMAU01021404">
    <property type="protein sequence ID" value="GFY32712.1"/>
    <property type="molecule type" value="Genomic_DNA"/>
</dbReference>